<evidence type="ECO:0000256" key="10">
    <source>
        <dbReference type="SAM" id="Phobius"/>
    </source>
</evidence>
<evidence type="ECO:0000256" key="3">
    <source>
        <dbReference type="ARBA" id="ARBA00022676"/>
    </source>
</evidence>
<dbReference type="EMBL" id="JBHEZZ010000047">
    <property type="protein sequence ID" value="MFC1407466.1"/>
    <property type="molecule type" value="Genomic_DNA"/>
</dbReference>
<keyword evidence="4" id="KW-0808">Transferase</keyword>
<feature type="region of interest" description="Disordered" evidence="9">
    <location>
        <begin position="397"/>
        <end position="420"/>
    </location>
</feature>
<dbReference type="InterPro" id="IPR018584">
    <property type="entry name" value="GT87"/>
</dbReference>
<feature type="transmembrane region" description="Helical" evidence="10">
    <location>
        <begin position="179"/>
        <end position="202"/>
    </location>
</feature>
<name>A0ABV6V1F4_9ACTN</name>
<feature type="transmembrane region" description="Helical" evidence="10">
    <location>
        <begin position="273"/>
        <end position="290"/>
    </location>
</feature>
<evidence type="ECO:0000256" key="4">
    <source>
        <dbReference type="ARBA" id="ARBA00022679"/>
    </source>
</evidence>
<protein>
    <submittedName>
        <fullName evidence="11">Glycosyltransferase 87 family protein</fullName>
    </submittedName>
</protein>
<keyword evidence="3" id="KW-0328">Glycosyltransferase</keyword>
<dbReference type="Proteomes" id="UP001592528">
    <property type="component" value="Unassembled WGS sequence"/>
</dbReference>
<feature type="transmembrane region" description="Helical" evidence="10">
    <location>
        <begin position="319"/>
        <end position="346"/>
    </location>
</feature>
<feature type="transmembrane region" description="Helical" evidence="10">
    <location>
        <begin position="295"/>
        <end position="313"/>
    </location>
</feature>
<keyword evidence="7 10" id="KW-0472">Membrane</keyword>
<reference evidence="11 12" key="1">
    <citation type="submission" date="2024-09" db="EMBL/GenBank/DDBJ databases">
        <authorList>
            <person name="Lee S.D."/>
        </authorList>
    </citation>
    <scope>NUCLEOTIDE SEQUENCE [LARGE SCALE GENOMIC DNA]</scope>
    <source>
        <strain evidence="11 12">N1-5</strain>
    </source>
</reference>
<dbReference type="RefSeq" id="WP_084715101.1">
    <property type="nucleotide sequence ID" value="NZ_JBHEZZ010000047.1"/>
</dbReference>
<comment type="caution">
    <text evidence="11">The sequence shown here is derived from an EMBL/GenBank/DDBJ whole genome shotgun (WGS) entry which is preliminary data.</text>
</comment>
<evidence type="ECO:0000256" key="6">
    <source>
        <dbReference type="ARBA" id="ARBA00022989"/>
    </source>
</evidence>
<keyword evidence="5 10" id="KW-0812">Transmembrane</keyword>
<evidence type="ECO:0000313" key="12">
    <source>
        <dbReference type="Proteomes" id="UP001592528"/>
    </source>
</evidence>
<sequence>MSPPAQQTHIGSTTRARSVVLAVSLVFLALKSWLAATTHGTDDVRTFEQFARIIGRVGPVGIYGVPHAAGGLYNHPPLTGDLLWILQQISREGVSFPLLIRLPAIVADVFTSLLVFELVRDWTGSDRRAMWAGAGMACSPVLIIISGFHGNIDPVFILLVLLSVWLLTRRRLPLPAGCVFALALSIKVVPLVALPVLLLWALLRGRRTLLLFAAGLAATLAVVWGPAVVAHWPALRDNVLGYNGWSTPQWGLAQVLQDLGIRSAELRSVLDHLRTPVVLVSALLGMGLVLRRRDALAPAVGISLATLLLLSTATGTQYLTWAVAGLFLAEPWTALVYSLMGGLFLYRLYDSWSRGTWDVARATSWSGANTQLALLSWSALAAALVCSVRAVLRSPAAAGPAPKPAATADAPSEGFQEQPAERRLSSAVRSALRAPADAADITEP</sequence>
<evidence type="ECO:0000256" key="1">
    <source>
        <dbReference type="ARBA" id="ARBA00004651"/>
    </source>
</evidence>
<keyword evidence="2" id="KW-1003">Cell membrane</keyword>
<accession>A0ABV6V1F4</accession>
<feature type="transmembrane region" description="Helical" evidence="10">
    <location>
        <begin position="140"/>
        <end position="167"/>
    </location>
</feature>
<evidence type="ECO:0000256" key="9">
    <source>
        <dbReference type="SAM" id="MobiDB-lite"/>
    </source>
</evidence>
<evidence type="ECO:0000256" key="5">
    <source>
        <dbReference type="ARBA" id="ARBA00022692"/>
    </source>
</evidence>
<evidence type="ECO:0000313" key="11">
    <source>
        <dbReference type="EMBL" id="MFC1407466.1"/>
    </source>
</evidence>
<gene>
    <name evidence="11" type="ORF">ACEZDJ_39930</name>
</gene>
<feature type="transmembrane region" description="Helical" evidence="10">
    <location>
        <begin position="98"/>
        <end position="119"/>
    </location>
</feature>
<dbReference type="Pfam" id="PF09594">
    <property type="entry name" value="GT87"/>
    <property type="match status" value="1"/>
</dbReference>
<evidence type="ECO:0000256" key="2">
    <source>
        <dbReference type="ARBA" id="ARBA00022475"/>
    </source>
</evidence>
<evidence type="ECO:0000256" key="8">
    <source>
        <dbReference type="ARBA" id="ARBA00024033"/>
    </source>
</evidence>
<feature type="compositionally biased region" description="Low complexity" evidence="9">
    <location>
        <begin position="397"/>
        <end position="411"/>
    </location>
</feature>
<feature type="transmembrane region" description="Helical" evidence="10">
    <location>
        <begin position="209"/>
        <end position="232"/>
    </location>
</feature>
<organism evidence="11 12">
    <name type="scientific">Streptacidiphilus cavernicola</name>
    <dbReference type="NCBI Taxonomy" id="3342716"/>
    <lineage>
        <taxon>Bacteria</taxon>
        <taxon>Bacillati</taxon>
        <taxon>Actinomycetota</taxon>
        <taxon>Actinomycetes</taxon>
        <taxon>Kitasatosporales</taxon>
        <taxon>Streptomycetaceae</taxon>
        <taxon>Streptacidiphilus</taxon>
    </lineage>
</organism>
<evidence type="ECO:0000256" key="7">
    <source>
        <dbReference type="ARBA" id="ARBA00023136"/>
    </source>
</evidence>
<comment type="similarity">
    <text evidence="8">Belongs to the glycosyltransferase 87 family.</text>
</comment>
<keyword evidence="6 10" id="KW-1133">Transmembrane helix</keyword>
<dbReference type="PANTHER" id="PTHR33908:SF11">
    <property type="entry name" value="MEMBRANE PROTEIN"/>
    <property type="match status" value="1"/>
</dbReference>
<keyword evidence="12" id="KW-1185">Reference proteome</keyword>
<dbReference type="InterPro" id="IPR050297">
    <property type="entry name" value="LipidA_mod_glycosyltrf_83"/>
</dbReference>
<proteinExistence type="inferred from homology"/>
<comment type="subcellular location">
    <subcellularLocation>
        <location evidence="1">Cell membrane</location>
        <topology evidence="1">Multi-pass membrane protein</topology>
    </subcellularLocation>
</comment>
<dbReference type="PANTHER" id="PTHR33908">
    <property type="entry name" value="MANNOSYLTRANSFERASE YKCB-RELATED"/>
    <property type="match status" value="1"/>
</dbReference>